<reference evidence="3 4" key="1">
    <citation type="submission" date="2020-04" db="EMBL/GenBank/DDBJ databases">
        <title>MicrobeNet Type strains.</title>
        <authorList>
            <person name="Nicholson A.C."/>
        </authorList>
    </citation>
    <scope>NUCLEOTIDE SEQUENCE [LARGE SCALE GENOMIC DNA]</scope>
    <source>
        <strain evidence="3 4">ATCC BAA-14</strain>
    </source>
</reference>
<dbReference type="PANTHER" id="PTHR34136:SF1">
    <property type="entry name" value="UDP-N-ACETYL-D-MANNOSAMINURONIC ACID TRANSFERASE"/>
    <property type="match status" value="1"/>
</dbReference>
<accession>A0A846WHP6</accession>
<keyword evidence="1" id="KW-0328">Glycosyltransferase</keyword>
<evidence type="ECO:0000256" key="2">
    <source>
        <dbReference type="ARBA" id="ARBA00022679"/>
    </source>
</evidence>
<dbReference type="EMBL" id="JAAXPC010000001">
    <property type="protein sequence ID" value="NKY00420.1"/>
    <property type="molecule type" value="Genomic_DNA"/>
</dbReference>
<protein>
    <submittedName>
        <fullName evidence="3">Glycosyltransferase</fullName>
    </submittedName>
</protein>
<dbReference type="Pfam" id="PF03808">
    <property type="entry name" value="Glyco_tran_WecG"/>
    <property type="match status" value="1"/>
</dbReference>
<evidence type="ECO:0000313" key="3">
    <source>
        <dbReference type="EMBL" id="NKY00420.1"/>
    </source>
</evidence>
<name>A0A846WHP6_9ACTN</name>
<sequence length="208" mass="23332">MQRTNWEAVRSLHFIGLDGTLLQLIAFALGHRVRRTSADLFIPELLREFGPSRMAIVGGKPGVAERASGLIDAEVVFCCDGYGQLAALRSNPAVLHKERPDIVIVALGAELQDLVLVELMRNAPEAIWITAGGYLDQLCVNENYFPRWVHRFRLGWALRIMREPRRLVGRYTLAVVRLAFVLHNIERNIFSLAVVPGESSFAGEAWSR</sequence>
<comment type="caution">
    <text evidence="3">The sequence shown here is derived from an EMBL/GenBank/DDBJ whole genome shotgun (WGS) entry which is preliminary data.</text>
</comment>
<dbReference type="InterPro" id="IPR004629">
    <property type="entry name" value="WecG_TagA_CpsF"/>
</dbReference>
<dbReference type="AlphaFoldDB" id="A0A846WHP6"/>
<dbReference type="GO" id="GO:0016758">
    <property type="term" value="F:hexosyltransferase activity"/>
    <property type="evidence" value="ECO:0007669"/>
    <property type="project" value="TreeGrafter"/>
</dbReference>
<gene>
    <name evidence="3" type="ORF">HGA05_02350</name>
</gene>
<dbReference type="PANTHER" id="PTHR34136">
    <property type="match status" value="1"/>
</dbReference>
<organism evidence="3 4">
    <name type="scientific">Gordonia polyisoprenivorans</name>
    <dbReference type="NCBI Taxonomy" id="84595"/>
    <lineage>
        <taxon>Bacteria</taxon>
        <taxon>Bacillati</taxon>
        <taxon>Actinomycetota</taxon>
        <taxon>Actinomycetes</taxon>
        <taxon>Mycobacteriales</taxon>
        <taxon>Gordoniaceae</taxon>
        <taxon>Gordonia</taxon>
    </lineage>
</organism>
<dbReference type="Proteomes" id="UP000563898">
    <property type="component" value="Unassembled WGS sequence"/>
</dbReference>
<proteinExistence type="predicted"/>
<keyword evidence="2 3" id="KW-0808">Transferase</keyword>
<evidence type="ECO:0000256" key="1">
    <source>
        <dbReference type="ARBA" id="ARBA00022676"/>
    </source>
</evidence>
<evidence type="ECO:0000313" key="4">
    <source>
        <dbReference type="Proteomes" id="UP000563898"/>
    </source>
</evidence>